<comment type="caution">
    <text evidence="2">The sequence shown here is derived from an EMBL/GenBank/DDBJ whole genome shotgun (WGS) entry which is preliminary data.</text>
</comment>
<feature type="signal peptide" evidence="1">
    <location>
        <begin position="1"/>
        <end position="33"/>
    </location>
</feature>
<dbReference type="PROSITE" id="PS51318">
    <property type="entry name" value="TAT"/>
    <property type="match status" value="1"/>
</dbReference>
<proteinExistence type="predicted"/>
<evidence type="ECO:0000313" key="3">
    <source>
        <dbReference type="Proteomes" id="UP000689967"/>
    </source>
</evidence>
<name>A0ABS6H853_9PROT</name>
<dbReference type="Proteomes" id="UP000689967">
    <property type="component" value="Unassembled WGS sequence"/>
</dbReference>
<evidence type="ECO:0000313" key="2">
    <source>
        <dbReference type="EMBL" id="MBU8543520.1"/>
    </source>
</evidence>
<accession>A0ABS6H853</accession>
<reference evidence="2 3" key="1">
    <citation type="submission" date="2021-01" db="EMBL/GenBank/DDBJ databases">
        <title>Roseomonas sp. nov, a bacterium isolated from an oil production mixture in Yumen Oilfield.</title>
        <authorList>
            <person name="Wu D."/>
        </authorList>
    </citation>
    <scope>NUCLEOTIDE SEQUENCE [LARGE SCALE GENOMIC DNA]</scope>
    <source>
        <strain evidence="2 3">ROY-5-3</strain>
    </source>
</reference>
<organism evidence="2 3">
    <name type="scientific">Falsiroseomonas oleicola</name>
    <dbReference type="NCBI Taxonomy" id="2801474"/>
    <lineage>
        <taxon>Bacteria</taxon>
        <taxon>Pseudomonadati</taxon>
        <taxon>Pseudomonadota</taxon>
        <taxon>Alphaproteobacteria</taxon>
        <taxon>Acetobacterales</taxon>
        <taxon>Roseomonadaceae</taxon>
        <taxon>Falsiroseomonas</taxon>
    </lineage>
</organism>
<dbReference type="PROSITE" id="PS51257">
    <property type="entry name" value="PROKAR_LIPOPROTEIN"/>
    <property type="match status" value="1"/>
</dbReference>
<dbReference type="RefSeq" id="WP_216873985.1">
    <property type="nucleotide sequence ID" value="NZ_JAERQM010000002.1"/>
</dbReference>
<dbReference type="InterPro" id="IPR006311">
    <property type="entry name" value="TAT_signal"/>
</dbReference>
<protein>
    <submittedName>
        <fullName evidence="2">Uncharacterized protein</fullName>
    </submittedName>
</protein>
<gene>
    <name evidence="2" type="ORF">JJQ90_07375</name>
</gene>
<keyword evidence="3" id="KW-1185">Reference proteome</keyword>
<feature type="chain" id="PRO_5046898330" evidence="1">
    <location>
        <begin position="34"/>
        <end position="344"/>
    </location>
</feature>
<dbReference type="EMBL" id="JAERQM010000002">
    <property type="protein sequence ID" value="MBU8543520.1"/>
    <property type="molecule type" value="Genomic_DNA"/>
</dbReference>
<keyword evidence="1" id="KW-0732">Signal</keyword>
<evidence type="ECO:0000256" key="1">
    <source>
        <dbReference type="SAM" id="SignalP"/>
    </source>
</evidence>
<sequence length="344" mass="34709">MGDRDPTRRAVGRGIAAALAAFACPSAGGAAIAAINVPEAATLLAPGPEQGTAAHLAARAAAALARGLVQAAALRVSVLGGPDGITAANRFATSTARDGPMLLLLSGLAAQAQLVGDARARFEPRHWPAICGNVQPALLAIRRGLAPDTPLRLALPGPAAPEAGALLALDLLRRPATPVFGLAAEGGPRPALAEAALREGSADAVVLCGSDAALRAAALGLVPLFAFDAPGHARDVALPEVPALGELLADPSRPELLEAARGAGAALRCRALLVLPALTSANVVALWRGAAQTWPEEAPDTPEAGTRRIGPGEATVLLSTLCPGPEAALAYRLWLLRRLNFQAG</sequence>